<dbReference type="RefSeq" id="WP_230302225.1">
    <property type="nucleotide sequence ID" value="NZ_CAKKMG010000032.1"/>
</dbReference>
<feature type="domain" description="PilZ" evidence="1">
    <location>
        <begin position="16"/>
        <end position="125"/>
    </location>
</feature>
<dbReference type="EMBL" id="CAKKMG010000032">
    <property type="protein sequence ID" value="CAH0229273.1"/>
    <property type="molecule type" value="Genomic_DNA"/>
</dbReference>
<proteinExistence type="predicted"/>
<gene>
    <name evidence="2" type="primary">ycgR</name>
    <name evidence="2" type="ORF">SRABI133_02596</name>
</gene>
<dbReference type="SUPFAM" id="SSF141371">
    <property type="entry name" value="PilZ domain-like"/>
    <property type="match status" value="1"/>
</dbReference>
<keyword evidence="2" id="KW-0969">Cilium</keyword>
<dbReference type="GO" id="GO:0035438">
    <property type="term" value="F:cyclic-di-GMP binding"/>
    <property type="evidence" value="ECO:0007669"/>
    <property type="project" value="InterPro"/>
</dbReference>
<keyword evidence="2" id="KW-0282">Flagellum</keyword>
<dbReference type="AlphaFoldDB" id="A0A9W4L0X7"/>
<reference evidence="2" key="1">
    <citation type="submission" date="2021-11" db="EMBL/GenBank/DDBJ databases">
        <authorList>
            <person name="Bulgarelli D."/>
        </authorList>
    </citation>
    <scope>NUCLEOTIDE SEQUENCE</scope>
    <source>
        <strain evidence="2">Bi133</strain>
    </source>
</reference>
<dbReference type="InterPro" id="IPR009875">
    <property type="entry name" value="PilZ_domain"/>
</dbReference>
<name>A0A9W4L0X7_9BACI</name>
<comment type="caution">
    <text evidence="2">The sequence shown here is derived from an EMBL/GenBank/DDBJ whole genome shotgun (WGS) entry which is preliminary data.</text>
</comment>
<dbReference type="Pfam" id="PF07238">
    <property type="entry name" value="PilZ"/>
    <property type="match status" value="1"/>
</dbReference>
<evidence type="ECO:0000313" key="3">
    <source>
        <dbReference type="Proteomes" id="UP000789326"/>
    </source>
</evidence>
<dbReference type="Proteomes" id="UP000789326">
    <property type="component" value="Unassembled WGS sequence"/>
</dbReference>
<protein>
    <submittedName>
        <fullName evidence="2">Flagellar brake protein YcgR</fullName>
    </submittedName>
</protein>
<evidence type="ECO:0000259" key="1">
    <source>
        <dbReference type="Pfam" id="PF07238"/>
    </source>
</evidence>
<evidence type="ECO:0000313" key="2">
    <source>
        <dbReference type="EMBL" id="CAH0229273.1"/>
    </source>
</evidence>
<keyword evidence="2" id="KW-0966">Cell projection</keyword>
<dbReference type="Gene3D" id="2.40.10.220">
    <property type="entry name" value="predicted glycosyltransferase like domains"/>
    <property type="match status" value="1"/>
</dbReference>
<organism evidence="2 3">
    <name type="scientific">Peribacillus simplex</name>
    <dbReference type="NCBI Taxonomy" id="1478"/>
    <lineage>
        <taxon>Bacteria</taxon>
        <taxon>Bacillati</taxon>
        <taxon>Bacillota</taxon>
        <taxon>Bacilli</taxon>
        <taxon>Bacillales</taxon>
        <taxon>Bacillaceae</taxon>
        <taxon>Peribacillus</taxon>
    </lineage>
</organism>
<sequence>MMQLLLPEAETFVKIQRRQYMRLDVTLDTAIHPEHSEFTPLRALTEDISAGGASIRLLKGTNIQSVSQLYLWMELTLKSGEIHYLRLKSKVIRVTEKKHGNMLLHVQFLEPAKNDVKILMRFIFEKQADLKKKGLYV</sequence>
<accession>A0A9W4L0X7</accession>